<dbReference type="EnsemblPlants" id="AUR62042755-RA">
    <property type="protein sequence ID" value="AUR62042755-RA:cds"/>
    <property type="gene ID" value="AUR62042755"/>
</dbReference>
<dbReference type="GO" id="GO:0046872">
    <property type="term" value="F:metal ion binding"/>
    <property type="evidence" value="ECO:0007669"/>
    <property type="project" value="UniProtKB-KW"/>
</dbReference>
<dbReference type="PANTHER" id="PTHR10209">
    <property type="entry name" value="OXIDOREDUCTASE, 2OG-FE II OXYGENASE FAMILY PROTEIN"/>
    <property type="match status" value="1"/>
</dbReference>
<evidence type="ECO:0000313" key="5">
    <source>
        <dbReference type="EnsemblPlants" id="AUR62042755-RA:cds"/>
    </source>
</evidence>
<protein>
    <recommendedName>
        <fullName evidence="4">Non-haem dioxygenase N-terminal domain-containing protein</fullName>
    </recommendedName>
</protein>
<name>A0A803N9X1_CHEQI</name>
<evidence type="ECO:0000256" key="3">
    <source>
        <dbReference type="ARBA" id="ARBA00023004"/>
    </source>
</evidence>
<sequence length="111" mass="12465">MGADPIPVIDLSDPTPEVVEQFRKAAGTFRFFQVVNHGVPVSLLDRLVKAVKAFHELPPEERMKHYRRDMANGVNYFSNVLVTKAASWKDSLQVRLSLTMAAIDAIPDICR</sequence>
<dbReference type="Proteomes" id="UP000596660">
    <property type="component" value="Unplaced"/>
</dbReference>
<evidence type="ECO:0000256" key="2">
    <source>
        <dbReference type="ARBA" id="ARBA00023002"/>
    </source>
</evidence>
<accession>A0A803N9X1</accession>
<reference evidence="5" key="1">
    <citation type="journal article" date="2017" name="Nature">
        <title>The genome of Chenopodium quinoa.</title>
        <authorList>
            <person name="Jarvis D.E."/>
            <person name="Ho Y.S."/>
            <person name="Lightfoot D.J."/>
            <person name="Schmoeckel S.M."/>
            <person name="Li B."/>
            <person name="Borm T.J.A."/>
            <person name="Ohyanagi H."/>
            <person name="Mineta K."/>
            <person name="Michell C.T."/>
            <person name="Saber N."/>
            <person name="Kharbatia N.M."/>
            <person name="Rupper R.R."/>
            <person name="Sharp A.R."/>
            <person name="Dally N."/>
            <person name="Boughton B.A."/>
            <person name="Woo Y.H."/>
            <person name="Gao G."/>
            <person name="Schijlen E.G.W.M."/>
            <person name="Guo X."/>
            <person name="Momin A.A."/>
            <person name="Negrao S."/>
            <person name="Al-Babili S."/>
            <person name="Gehring C."/>
            <person name="Roessner U."/>
            <person name="Jung C."/>
            <person name="Murphy K."/>
            <person name="Arold S.T."/>
            <person name="Gojobori T."/>
            <person name="van der Linden C.G."/>
            <person name="van Loo E.N."/>
            <person name="Jellen E.N."/>
            <person name="Maughan P.J."/>
            <person name="Tester M."/>
        </authorList>
    </citation>
    <scope>NUCLEOTIDE SEQUENCE [LARGE SCALE GENOMIC DNA]</scope>
    <source>
        <strain evidence="5">cv. PI 614886</strain>
    </source>
</reference>
<feature type="domain" description="Non-haem dioxygenase N-terminal" evidence="4">
    <location>
        <begin position="6"/>
        <end position="96"/>
    </location>
</feature>
<proteinExistence type="predicted"/>
<dbReference type="PANTHER" id="PTHR10209:SF751">
    <property type="entry name" value="OS06G0255100 PROTEIN"/>
    <property type="match status" value="1"/>
</dbReference>
<dbReference type="AlphaFoldDB" id="A0A803N9X1"/>
<keyword evidence="6" id="KW-1185">Reference proteome</keyword>
<keyword evidence="1" id="KW-0479">Metal-binding</keyword>
<dbReference type="Gramene" id="AUR62042755-RA">
    <property type="protein sequence ID" value="AUR62042755-RA:cds"/>
    <property type="gene ID" value="AUR62042755"/>
</dbReference>
<dbReference type="OMA" id="RDANWHD"/>
<dbReference type="Gene3D" id="2.60.120.330">
    <property type="entry name" value="B-lactam Antibiotic, Isopenicillin N Synthase, Chain"/>
    <property type="match status" value="1"/>
</dbReference>
<keyword evidence="2" id="KW-0560">Oxidoreductase</keyword>
<dbReference type="InterPro" id="IPR026992">
    <property type="entry name" value="DIOX_N"/>
</dbReference>
<evidence type="ECO:0000256" key="1">
    <source>
        <dbReference type="ARBA" id="ARBA00022723"/>
    </source>
</evidence>
<dbReference type="SMR" id="A0A803N9X1"/>
<reference evidence="5" key="2">
    <citation type="submission" date="2021-03" db="UniProtKB">
        <authorList>
            <consortium name="EnsemblPlants"/>
        </authorList>
    </citation>
    <scope>IDENTIFICATION</scope>
</reference>
<evidence type="ECO:0000313" key="6">
    <source>
        <dbReference type="Proteomes" id="UP000596660"/>
    </source>
</evidence>
<dbReference type="Pfam" id="PF14226">
    <property type="entry name" value="DIOX_N"/>
    <property type="match status" value="1"/>
</dbReference>
<keyword evidence="3" id="KW-0408">Iron</keyword>
<dbReference type="GO" id="GO:0016491">
    <property type="term" value="F:oxidoreductase activity"/>
    <property type="evidence" value="ECO:0007669"/>
    <property type="project" value="UniProtKB-KW"/>
</dbReference>
<evidence type="ECO:0000259" key="4">
    <source>
        <dbReference type="Pfam" id="PF14226"/>
    </source>
</evidence>
<dbReference type="SUPFAM" id="SSF51197">
    <property type="entry name" value="Clavaminate synthase-like"/>
    <property type="match status" value="1"/>
</dbReference>
<dbReference type="InterPro" id="IPR027443">
    <property type="entry name" value="IPNS-like_sf"/>
</dbReference>
<organism evidence="5 6">
    <name type="scientific">Chenopodium quinoa</name>
    <name type="common">Quinoa</name>
    <dbReference type="NCBI Taxonomy" id="63459"/>
    <lineage>
        <taxon>Eukaryota</taxon>
        <taxon>Viridiplantae</taxon>
        <taxon>Streptophyta</taxon>
        <taxon>Embryophyta</taxon>
        <taxon>Tracheophyta</taxon>
        <taxon>Spermatophyta</taxon>
        <taxon>Magnoliopsida</taxon>
        <taxon>eudicotyledons</taxon>
        <taxon>Gunneridae</taxon>
        <taxon>Pentapetalae</taxon>
        <taxon>Caryophyllales</taxon>
        <taxon>Chenopodiaceae</taxon>
        <taxon>Chenopodioideae</taxon>
        <taxon>Atripliceae</taxon>
        <taxon>Chenopodium</taxon>
    </lineage>
</organism>